<dbReference type="PROSITE" id="PS50092">
    <property type="entry name" value="TSP1"/>
    <property type="match status" value="4"/>
</dbReference>
<dbReference type="AlphaFoldDB" id="A0A8M1KT40"/>
<keyword evidence="2" id="KW-0964">Secreted</keyword>
<dbReference type="CDD" id="cd00109">
    <property type="entry name" value="Kunitz-type"/>
    <property type="match status" value="1"/>
</dbReference>
<dbReference type="CTD" id="553586"/>
<reference evidence="9" key="1">
    <citation type="submission" date="2025-08" db="UniProtKB">
        <authorList>
            <consortium name="RefSeq"/>
        </authorList>
    </citation>
    <scope>IDENTIFICATION</scope>
</reference>
<dbReference type="FunFam" id="2.20.100.10:FF:000001">
    <property type="entry name" value="semaphorin-5A isoform X1"/>
    <property type="match status" value="1"/>
</dbReference>
<evidence type="ECO:0000259" key="7">
    <source>
        <dbReference type="PROSITE" id="PS50279"/>
    </source>
</evidence>
<dbReference type="GeneID" id="105901463"/>
<dbReference type="OrthoDB" id="9948486at2759"/>
<evidence type="ECO:0000313" key="8">
    <source>
        <dbReference type="Proteomes" id="UP000515152"/>
    </source>
</evidence>
<keyword evidence="8" id="KW-1185">Reference proteome</keyword>
<dbReference type="GO" id="GO:0030198">
    <property type="term" value="P:extracellular matrix organization"/>
    <property type="evidence" value="ECO:0007669"/>
    <property type="project" value="TreeGrafter"/>
</dbReference>
<accession>A0A8M1KT40</accession>
<dbReference type="Pfam" id="PF00014">
    <property type="entry name" value="Kunitz_BPTI"/>
    <property type="match status" value="1"/>
</dbReference>
<dbReference type="FunFam" id="4.10.410.10:FF:000017">
    <property type="entry name" value="papilin isoform X2"/>
    <property type="match status" value="1"/>
</dbReference>
<dbReference type="Proteomes" id="UP000515152">
    <property type="component" value="Chromosome 15"/>
</dbReference>
<dbReference type="PANTHER" id="PTHR13723">
    <property type="entry name" value="ADAMTS A DISINTEGRIN AND METALLOPROTEASE WITH THROMBOSPONDIN MOTIFS PROTEASE"/>
    <property type="match status" value="1"/>
</dbReference>
<gene>
    <name evidence="9" type="primary">paplnb</name>
</gene>
<feature type="signal peptide" evidence="6">
    <location>
        <begin position="1"/>
        <end position="20"/>
    </location>
</feature>
<dbReference type="SMART" id="SM00131">
    <property type="entry name" value="KU"/>
    <property type="match status" value="1"/>
</dbReference>
<dbReference type="SMART" id="SM00209">
    <property type="entry name" value="TSP1"/>
    <property type="match status" value="4"/>
</dbReference>
<keyword evidence="3 6" id="KW-0732">Signal</keyword>
<evidence type="ECO:0000313" key="9">
    <source>
        <dbReference type="RefSeq" id="XP_042565815.1"/>
    </source>
</evidence>
<evidence type="ECO:0000256" key="5">
    <source>
        <dbReference type="ARBA" id="ARBA00023157"/>
    </source>
</evidence>
<dbReference type="GO" id="GO:0006508">
    <property type="term" value="P:proteolysis"/>
    <property type="evidence" value="ECO:0007669"/>
    <property type="project" value="TreeGrafter"/>
</dbReference>
<dbReference type="PROSITE" id="PS50279">
    <property type="entry name" value="BPTI_KUNITZ_2"/>
    <property type="match status" value="1"/>
</dbReference>
<comment type="subcellular location">
    <subcellularLocation>
        <location evidence="1">Secreted</location>
    </subcellularLocation>
</comment>
<feature type="chain" id="PRO_5035435121" evidence="6">
    <location>
        <begin position="21"/>
        <end position="579"/>
    </location>
</feature>
<dbReference type="KEGG" id="char:105901463"/>
<name>A0A8M1KT40_CLUHA</name>
<dbReference type="GO" id="GO:0004867">
    <property type="term" value="F:serine-type endopeptidase inhibitor activity"/>
    <property type="evidence" value="ECO:0007669"/>
    <property type="project" value="InterPro"/>
</dbReference>
<keyword evidence="4" id="KW-0677">Repeat</keyword>
<proteinExistence type="predicted"/>
<evidence type="ECO:0000256" key="2">
    <source>
        <dbReference type="ARBA" id="ARBA00022525"/>
    </source>
</evidence>
<dbReference type="Pfam" id="PF19030">
    <property type="entry name" value="TSP1_ADAMTS"/>
    <property type="match status" value="3"/>
</dbReference>
<dbReference type="InterPro" id="IPR002223">
    <property type="entry name" value="Kunitz_BPTI"/>
</dbReference>
<dbReference type="InterPro" id="IPR020901">
    <property type="entry name" value="Prtase_inh_Kunz-CS"/>
</dbReference>
<evidence type="ECO:0000256" key="3">
    <source>
        <dbReference type="ARBA" id="ARBA00022729"/>
    </source>
</evidence>
<dbReference type="GO" id="GO:0004222">
    <property type="term" value="F:metalloendopeptidase activity"/>
    <property type="evidence" value="ECO:0007669"/>
    <property type="project" value="TreeGrafter"/>
</dbReference>
<dbReference type="FunFam" id="2.20.100.10:FF:000005">
    <property type="entry name" value="ADAM metallopeptidase with thrombospondin type 1 motif 9"/>
    <property type="match status" value="2"/>
</dbReference>
<dbReference type="GO" id="GO:0005576">
    <property type="term" value="C:extracellular region"/>
    <property type="evidence" value="ECO:0007669"/>
    <property type="project" value="UniProtKB-SubCell"/>
</dbReference>
<dbReference type="InterPro" id="IPR050439">
    <property type="entry name" value="ADAMTS_ADAMTS-like"/>
</dbReference>
<dbReference type="InterPro" id="IPR000884">
    <property type="entry name" value="TSP1_rpt"/>
</dbReference>
<dbReference type="RefSeq" id="XP_042565815.1">
    <property type="nucleotide sequence ID" value="XM_042709881.1"/>
</dbReference>
<organism evidence="8 9">
    <name type="scientific">Clupea harengus</name>
    <name type="common">Atlantic herring</name>
    <dbReference type="NCBI Taxonomy" id="7950"/>
    <lineage>
        <taxon>Eukaryota</taxon>
        <taxon>Metazoa</taxon>
        <taxon>Chordata</taxon>
        <taxon>Craniata</taxon>
        <taxon>Vertebrata</taxon>
        <taxon>Euteleostomi</taxon>
        <taxon>Actinopterygii</taxon>
        <taxon>Neopterygii</taxon>
        <taxon>Teleostei</taxon>
        <taxon>Clupei</taxon>
        <taxon>Clupeiformes</taxon>
        <taxon>Clupeoidei</taxon>
        <taxon>Clupeidae</taxon>
        <taxon>Clupea</taxon>
    </lineage>
</organism>
<protein>
    <submittedName>
        <fullName evidence="9">Papilin b, proteoglycan-like sulfated glycoprotein</fullName>
    </submittedName>
</protein>
<dbReference type="PROSITE" id="PS00280">
    <property type="entry name" value="BPTI_KUNITZ_1"/>
    <property type="match status" value="1"/>
</dbReference>
<evidence type="ECO:0000256" key="6">
    <source>
        <dbReference type="SAM" id="SignalP"/>
    </source>
</evidence>
<evidence type="ECO:0000256" key="1">
    <source>
        <dbReference type="ARBA" id="ARBA00004613"/>
    </source>
</evidence>
<evidence type="ECO:0000256" key="4">
    <source>
        <dbReference type="ARBA" id="ARBA00022737"/>
    </source>
</evidence>
<keyword evidence="5" id="KW-1015">Disulfide bond</keyword>
<feature type="domain" description="BPTI/Kunitz inhibitor" evidence="7">
    <location>
        <begin position="494"/>
        <end position="544"/>
    </location>
</feature>
<dbReference type="PANTHER" id="PTHR13723:SF281">
    <property type="entry name" value="PAPILIN"/>
    <property type="match status" value="1"/>
</dbReference>
<dbReference type="GO" id="GO:0031012">
    <property type="term" value="C:extracellular matrix"/>
    <property type="evidence" value="ECO:0007669"/>
    <property type="project" value="TreeGrafter"/>
</dbReference>
<sequence>MMMLLPLLGVLHLLYRPALSLRQPSADYWGDYGAYGPCSRTCGTGVALRTRTCVTMRTDAGHNCVGPSKSYKTCNTQPCAAGATDFREEQCAQFDRRDFQGKRYAWMPYYGATNPCELVCVPRGENFYYRHRVTVVDGTPCYVGHSDICVEGVCRVMTHGEILSLETGPSASSVPSRPSVYEPSAPIREIYRYTVSAFSECSASCGEGLQTRTVQCVTDGSGVPRVVDDSYCTSQGLTRPHEQKHCTGMASCAEYSVSSFSTCSASCGEGTQQREVYCVGARGERLPESACAGRPRPEEVRTCQRATCHQHISFHVADWSLLSLFCSLSPFLLQCSMSCGSGRRERRVVCMDQDQFEFPEERCASQFKPFTVESCNTQSCPGEQTVPSVPNPRGYDGSLRGFVPYTSEVDQAPRPSEPYIPVVGPHCGQSYYGCCPDGHTTATGPRSEGCAQDDCIRTRFGCCLDGVTAAQGFGYAGCPDYQPPVAPPAQSDVCSMPREVGPCRDWISRFYFDYSQRTCNHFWYGGCQGNGNTFLSMEACQRQCGGVAPPPQSPPATGPARRSFVRVRLSRRRPYRSSE</sequence>
<dbReference type="Pfam" id="PF00090">
    <property type="entry name" value="TSP_1"/>
    <property type="match status" value="1"/>
</dbReference>